<keyword evidence="9" id="KW-0547">Nucleotide-binding</keyword>
<evidence type="ECO:0000256" key="8">
    <source>
        <dbReference type="PIRSR" id="PIRSR006621-1"/>
    </source>
</evidence>
<dbReference type="InterPro" id="IPR004652">
    <property type="entry name" value="DusB-like"/>
</dbReference>
<feature type="binding site" evidence="9">
    <location>
        <begin position="227"/>
        <end position="228"/>
    </location>
    <ligand>
        <name>FMN</name>
        <dbReference type="ChEBI" id="CHEBI:58210"/>
    </ligand>
</feature>
<dbReference type="InterPro" id="IPR001269">
    <property type="entry name" value="DUS_fam"/>
</dbReference>
<evidence type="ECO:0000313" key="11">
    <source>
        <dbReference type="EMBL" id="VEH14512.1"/>
    </source>
</evidence>
<dbReference type="PIRSF" id="PIRSF006621">
    <property type="entry name" value="Dus"/>
    <property type="match status" value="1"/>
</dbReference>
<feature type="binding site" evidence="9">
    <location>
        <position position="140"/>
    </location>
    <ligand>
        <name>FMN</name>
        <dbReference type="ChEBI" id="CHEBI:58210"/>
    </ligand>
</feature>
<keyword evidence="6 7" id="KW-0560">Oxidoreductase</keyword>
<proteinExistence type="inferred from homology"/>
<protein>
    <recommendedName>
        <fullName evidence="7">tRNA-dihydrouridine synthase</fullName>
        <ecNumber evidence="7">1.3.1.-</ecNumber>
    </recommendedName>
</protein>
<gene>
    <name evidence="11" type="primary">dus</name>
    <name evidence="11" type="ORF">NCTC13071_00489</name>
</gene>
<dbReference type="EMBL" id="LR134384">
    <property type="protein sequence ID" value="VEH14512.1"/>
    <property type="molecule type" value="Genomic_DNA"/>
</dbReference>
<dbReference type="KEGG" id="poc:NCTC13071_00489"/>
<dbReference type="InterPro" id="IPR013785">
    <property type="entry name" value="Aldolase_TIM"/>
</dbReference>
<dbReference type="PANTHER" id="PTHR45846:SF1">
    <property type="entry name" value="TRNA-DIHYDROURIDINE(47) SYNTHASE [NAD(P)(+)]-LIKE"/>
    <property type="match status" value="1"/>
</dbReference>
<evidence type="ECO:0000259" key="10">
    <source>
        <dbReference type="Pfam" id="PF01207"/>
    </source>
</evidence>
<comment type="function">
    <text evidence="7">Catalyzes the synthesis of 5,6-dihydrouridine (D), a modified base found in the D-loop of most tRNAs, via the reduction of the C5-C6 double bond in target uridines.</text>
</comment>
<organism evidence="11 12">
    <name type="scientific">Segatella oris</name>
    <dbReference type="NCBI Taxonomy" id="28135"/>
    <lineage>
        <taxon>Bacteria</taxon>
        <taxon>Pseudomonadati</taxon>
        <taxon>Bacteroidota</taxon>
        <taxon>Bacteroidia</taxon>
        <taxon>Bacteroidales</taxon>
        <taxon>Prevotellaceae</taxon>
        <taxon>Segatella</taxon>
    </lineage>
</organism>
<dbReference type="CDD" id="cd02801">
    <property type="entry name" value="DUS_like_FMN"/>
    <property type="match status" value="1"/>
</dbReference>
<keyword evidence="4 7" id="KW-0819">tRNA processing</keyword>
<dbReference type="RefSeq" id="WP_018919717.1">
    <property type="nucleotide sequence ID" value="NZ_JBHROV010000109.1"/>
</dbReference>
<sequence length="348" mass="38885">MKIGKLDFGERPLFLAPMEDVTDIGFRMLCKQYGAAMVYTEFVSADAIIRSIKSTLDKMTINDAERPVGIQIYGRDVESMVEAAKIVEQVKPDLIDLNFGCPVKKVAGKGAGSGMLRNIPLLLDITRNVVKAVSTPVTVKTRLGWDNDSLIITDLAEQLQDCGIQALTIHGRTRAQMYTGEADWTLIGKVKSNPRIHIPIIGNGDITTPEEAKRAFDDYGVDAVMVGRATFGRPWVFKEMRDFIDNTTSSPLTIDDKIDILEEQLRINVERIDVYRGIIHTRRHLASSPIFKGIPDFKQTRIAMLRATKVDELIAIFEECRGKLKPHPQPLSKERGVKCLGNEVFNTI</sequence>
<dbReference type="GO" id="GO:0050660">
    <property type="term" value="F:flavin adenine dinucleotide binding"/>
    <property type="evidence" value="ECO:0007669"/>
    <property type="project" value="InterPro"/>
</dbReference>
<dbReference type="InterPro" id="IPR018517">
    <property type="entry name" value="tRNA_hU_synthase_CS"/>
</dbReference>
<evidence type="ECO:0000256" key="1">
    <source>
        <dbReference type="ARBA" id="ARBA00001917"/>
    </source>
</evidence>
<dbReference type="SUPFAM" id="SSF51395">
    <property type="entry name" value="FMN-linked oxidoreductases"/>
    <property type="match status" value="1"/>
</dbReference>
<dbReference type="InterPro" id="IPR035587">
    <property type="entry name" value="DUS-like_FMN-bd"/>
</dbReference>
<name>A0A448L3G3_9BACT</name>
<keyword evidence="3 7" id="KW-0288">FMN</keyword>
<accession>A0A448L3G3</accession>
<dbReference type="Proteomes" id="UP000274578">
    <property type="component" value="Chromosome 1"/>
</dbReference>
<evidence type="ECO:0000256" key="6">
    <source>
        <dbReference type="ARBA" id="ARBA00023002"/>
    </source>
</evidence>
<evidence type="ECO:0000256" key="5">
    <source>
        <dbReference type="ARBA" id="ARBA00022857"/>
    </source>
</evidence>
<evidence type="ECO:0000256" key="7">
    <source>
        <dbReference type="PIRNR" id="PIRNR006621"/>
    </source>
</evidence>
<dbReference type="GeneID" id="85011395"/>
<dbReference type="AlphaFoldDB" id="A0A448L3G3"/>
<evidence type="ECO:0000256" key="3">
    <source>
        <dbReference type="ARBA" id="ARBA00022643"/>
    </source>
</evidence>
<comment type="similarity">
    <text evidence="7">Belongs to the dus family.</text>
</comment>
<dbReference type="PANTHER" id="PTHR45846">
    <property type="entry name" value="TRNA-DIHYDROURIDINE(47) SYNTHASE [NAD(P)(+)]-LIKE"/>
    <property type="match status" value="1"/>
</dbReference>
<keyword evidence="5" id="KW-0521">NADP</keyword>
<feature type="active site" description="Proton donor" evidence="8">
    <location>
        <position position="101"/>
    </location>
</feature>
<evidence type="ECO:0000313" key="12">
    <source>
        <dbReference type="Proteomes" id="UP000274578"/>
    </source>
</evidence>
<reference evidence="11 12" key="1">
    <citation type="submission" date="2018-12" db="EMBL/GenBank/DDBJ databases">
        <authorList>
            <consortium name="Pathogen Informatics"/>
        </authorList>
    </citation>
    <scope>NUCLEOTIDE SEQUENCE [LARGE SCALE GENOMIC DNA]</scope>
    <source>
        <strain evidence="11 12">NCTC13071</strain>
    </source>
</reference>
<dbReference type="GO" id="GO:0003723">
    <property type="term" value="F:RNA binding"/>
    <property type="evidence" value="ECO:0007669"/>
    <property type="project" value="TreeGrafter"/>
</dbReference>
<feature type="domain" description="DUS-like FMN-binding" evidence="10">
    <location>
        <begin position="15"/>
        <end position="301"/>
    </location>
</feature>
<feature type="binding site" evidence="9">
    <location>
        <position position="71"/>
    </location>
    <ligand>
        <name>FMN</name>
        <dbReference type="ChEBI" id="CHEBI:58210"/>
    </ligand>
</feature>
<feature type="binding site" evidence="9">
    <location>
        <position position="170"/>
    </location>
    <ligand>
        <name>FMN</name>
        <dbReference type="ChEBI" id="CHEBI:58210"/>
    </ligand>
</feature>
<dbReference type="Pfam" id="PF01207">
    <property type="entry name" value="Dus"/>
    <property type="match status" value="1"/>
</dbReference>
<dbReference type="GO" id="GO:0017150">
    <property type="term" value="F:tRNA dihydrouridine synthase activity"/>
    <property type="evidence" value="ECO:0007669"/>
    <property type="project" value="InterPro"/>
</dbReference>
<comment type="cofactor">
    <cofactor evidence="1 7 9">
        <name>FMN</name>
        <dbReference type="ChEBI" id="CHEBI:58210"/>
    </cofactor>
</comment>
<dbReference type="Gene3D" id="3.20.20.70">
    <property type="entry name" value="Aldolase class I"/>
    <property type="match status" value="1"/>
</dbReference>
<dbReference type="EC" id="1.3.1.-" evidence="7"/>
<evidence type="ECO:0000256" key="2">
    <source>
        <dbReference type="ARBA" id="ARBA00022630"/>
    </source>
</evidence>
<keyword evidence="2 7" id="KW-0285">Flavoprotein</keyword>
<evidence type="ECO:0000256" key="4">
    <source>
        <dbReference type="ARBA" id="ARBA00022694"/>
    </source>
</evidence>
<dbReference type="PROSITE" id="PS01136">
    <property type="entry name" value="UPF0034"/>
    <property type="match status" value="1"/>
</dbReference>
<evidence type="ECO:0000256" key="9">
    <source>
        <dbReference type="PIRSR" id="PIRSR006621-2"/>
    </source>
</evidence>
<dbReference type="NCBIfam" id="TIGR00737">
    <property type="entry name" value="nifR3_yhdG"/>
    <property type="match status" value="1"/>
</dbReference>